<feature type="compositionally biased region" description="Basic residues" evidence="1">
    <location>
        <begin position="98"/>
        <end position="107"/>
    </location>
</feature>
<accession>A0ABQ5EN52</accession>
<feature type="compositionally biased region" description="Basic and acidic residues" evidence="1">
    <location>
        <begin position="108"/>
        <end position="124"/>
    </location>
</feature>
<dbReference type="EMBL" id="BQNB010016481">
    <property type="protein sequence ID" value="GJT52284.1"/>
    <property type="molecule type" value="Genomic_DNA"/>
</dbReference>
<feature type="compositionally biased region" description="Basic and acidic residues" evidence="1">
    <location>
        <begin position="179"/>
        <end position="199"/>
    </location>
</feature>
<comment type="caution">
    <text evidence="2">The sequence shown here is derived from an EMBL/GenBank/DDBJ whole genome shotgun (WGS) entry which is preliminary data.</text>
</comment>
<name>A0ABQ5EN52_9ASTR</name>
<evidence type="ECO:0000313" key="2">
    <source>
        <dbReference type="EMBL" id="GJT52284.1"/>
    </source>
</evidence>
<organism evidence="2 3">
    <name type="scientific">Tanacetum coccineum</name>
    <dbReference type="NCBI Taxonomy" id="301880"/>
    <lineage>
        <taxon>Eukaryota</taxon>
        <taxon>Viridiplantae</taxon>
        <taxon>Streptophyta</taxon>
        <taxon>Embryophyta</taxon>
        <taxon>Tracheophyta</taxon>
        <taxon>Spermatophyta</taxon>
        <taxon>Magnoliopsida</taxon>
        <taxon>eudicotyledons</taxon>
        <taxon>Gunneridae</taxon>
        <taxon>Pentapetalae</taxon>
        <taxon>asterids</taxon>
        <taxon>campanulids</taxon>
        <taxon>Asterales</taxon>
        <taxon>Asteraceae</taxon>
        <taxon>Asteroideae</taxon>
        <taxon>Anthemideae</taxon>
        <taxon>Anthemidinae</taxon>
        <taxon>Tanacetum</taxon>
    </lineage>
</organism>
<reference evidence="2" key="1">
    <citation type="journal article" date="2022" name="Int. J. Mol. Sci.">
        <title>Draft Genome of Tanacetum Coccineum: Genomic Comparison of Closely Related Tanacetum-Family Plants.</title>
        <authorList>
            <person name="Yamashiro T."/>
            <person name="Shiraishi A."/>
            <person name="Nakayama K."/>
            <person name="Satake H."/>
        </authorList>
    </citation>
    <scope>NUCLEOTIDE SEQUENCE</scope>
</reference>
<protein>
    <submittedName>
        <fullName evidence="2">Uncharacterized protein</fullName>
    </submittedName>
</protein>
<keyword evidence="3" id="KW-1185">Reference proteome</keyword>
<evidence type="ECO:0000256" key="1">
    <source>
        <dbReference type="SAM" id="MobiDB-lite"/>
    </source>
</evidence>
<gene>
    <name evidence="2" type="ORF">Tco_0978441</name>
</gene>
<feature type="compositionally biased region" description="Polar residues" evidence="1">
    <location>
        <begin position="166"/>
        <end position="178"/>
    </location>
</feature>
<proteinExistence type="predicted"/>
<evidence type="ECO:0000313" key="3">
    <source>
        <dbReference type="Proteomes" id="UP001151760"/>
    </source>
</evidence>
<feature type="region of interest" description="Disordered" evidence="1">
    <location>
        <begin position="98"/>
        <end position="199"/>
    </location>
</feature>
<sequence length="299" mass="34246">MCTRSSTTNLFSPFEDPERLISRRNRGEPSLLFDFEEINTNPNFSPFYSHDLRTMEELLKPSLIDRGGPIAPTTVPGNLILGEIPYDREDYCACFKSKGRHHEHTKKTKGDSANKVGVTEREGKATVIPTKSEGRRTENRRKEKPWPQDKGGKSRPKSEKKAESQPRGNSSMQGSRLGTRSDQDQKEADDKRAKQRGREHWKYDGFLPSWLGDSLNVAPVKKKNADPKHHWGGVDDPVQVKRRILLNIFGWFDKPSCESERVLIPEPFPVSLSIDQKEDMERRISKEEVKRAMWDCGVE</sequence>
<feature type="compositionally biased region" description="Basic and acidic residues" evidence="1">
    <location>
        <begin position="132"/>
        <end position="164"/>
    </location>
</feature>
<dbReference type="Proteomes" id="UP001151760">
    <property type="component" value="Unassembled WGS sequence"/>
</dbReference>
<reference evidence="2" key="2">
    <citation type="submission" date="2022-01" db="EMBL/GenBank/DDBJ databases">
        <authorList>
            <person name="Yamashiro T."/>
            <person name="Shiraishi A."/>
            <person name="Satake H."/>
            <person name="Nakayama K."/>
        </authorList>
    </citation>
    <scope>NUCLEOTIDE SEQUENCE</scope>
</reference>